<reference evidence="1 2" key="1">
    <citation type="journal article" date="2019" name="Nat. Ecol. Evol.">
        <title>Megaphylogeny resolves global patterns of mushroom evolution.</title>
        <authorList>
            <person name="Varga T."/>
            <person name="Krizsan K."/>
            <person name="Foldi C."/>
            <person name="Dima B."/>
            <person name="Sanchez-Garcia M."/>
            <person name="Sanchez-Ramirez S."/>
            <person name="Szollosi G.J."/>
            <person name="Szarkandi J.G."/>
            <person name="Papp V."/>
            <person name="Albert L."/>
            <person name="Andreopoulos W."/>
            <person name="Angelini C."/>
            <person name="Antonin V."/>
            <person name="Barry K.W."/>
            <person name="Bougher N.L."/>
            <person name="Buchanan P."/>
            <person name="Buyck B."/>
            <person name="Bense V."/>
            <person name="Catcheside P."/>
            <person name="Chovatia M."/>
            <person name="Cooper J."/>
            <person name="Damon W."/>
            <person name="Desjardin D."/>
            <person name="Finy P."/>
            <person name="Geml J."/>
            <person name="Haridas S."/>
            <person name="Hughes K."/>
            <person name="Justo A."/>
            <person name="Karasinski D."/>
            <person name="Kautmanova I."/>
            <person name="Kiss B."/>
            <person name="Kocsube S."/>
            <person name="Kotiranta H."/>
            <person name="LaButti K.M."/>
            <person name="Lechner B.E."/>
            <person name="Liimatainen K."/>
            <person name="Lipzen A."/>
            <person name="Lukacs Z."/>
            <person name="Mihaltcheva S."/>
            <person name="Morgado L.N."/>
            <person name="Niskanen T."/>
            <person name="Noordeloos M.E."/>
            <person name="Ohm R.A."/>
            <person name="Ortiz-Santana B."/>
            <person name="Ovrebo C."/>
            <person name="Racz N."/>
            <person name="Riley R."/>
            <person name="Savchenko A."/>
            <person name="Shiryaev A."/>
            <person name="Soop K."/>
            <person name="Spirin V."/>
            <person name="Szebenyi C."/>
            <person name="Tomsovsky M."/>
            <person name="Tulloss R.E."/>
            <person name="Uehling J."/>
            <person name="Grigoriev I.V."/>
            <person name="Vagvolgyi C."/>
            <person name="Papp T."/>
            <person name="Martin F.M."/>
            <person name="Miettinen O."/>
            <person name="Hibbett D.S."/>
            <person name="Nagy L.G."/>
        </authorList>
    </citation>
    <scope>NUCLEOTIDE SEQUENCE [LARGE SCALE GENOMIC DNA]</scope>
    <source>
        <strain evidence="1 2">FP101781</strain>
    </source>
</reference>
<name>A0A4Y7T1T2_COPMI</name>
<dbReference type="AlphaFoldDB" id="A0A4Y7T1T2"/>
<dbReference type="EMBL" id="QPFP01000035">
    <property type="protein sequence ID" value="TEB28095.1"/>
    <property type="molecule type" value="Genomic_DNA"/>
</dbReference>
<evidence type="ECO:0000313" key="1">
    <source>
        <dbReference type="EMBL" id="TEB28095.1"/>
    </source>
</evidence>
<keyword evidence="2" id="KW-1185">Reference proteome</keyword>
<accession>A0A4Y7T1T2</accession>
<dbReference type="Proteomes" id="UP000298030">
    <property type="component" value="Unassembled WGS sequence"/>
</dbReference>
<gene>
    <name evidence="1" type="ORF">FA13DRAFT_829994</name>
</gene>
<protein>
    <submittedName>
        <fullName evidence="1">Uncharacterized protein</fullName>
    </submittedName>
</protein>
<proteinExistence type="predicted"/>
<evidence type="ECO:0000313" key="2">
    <source>
        <dbReference type="Proteomes" id="UP000298030"/>
    </source>
</evidence>
<comment type="caution">
    <text evidence="1">The sequence shown here is derived from an EMBL/GenBank/DDBJ whole genome shotgun (WGS) entry which is preliminary data.</text>
</comment>
<sequence length="110" mass="12310">MHTYGIDVGPEYIGFDGYLKSVKDTMTDVERARIRSMAADVEINKDSAILVEGTFPMSDGTLWSVCAKMQYSPLAPSSERYKILGSVFREFPQAACSRSCSRLNCNRTRL</sequence>
<organism evidence="1 2">
    <name type="scientific">Coprinellus micaceus</name>
    <name type="common">Glistening ink-cap mushroom</name>
    <name type="synonym">Coprinus micaceus</name>
    <dbReference type="NCBI Taxonomy" id="71717"/>
    <lineage>
        <taxon>Eukaryota</taxon>
        <taxon>Fungi</taxon>
        <taxon>Dikarya</taxon>
        <taxon>Basidiomycota</taxon>
        <taxon>Agaricomycotina</taxon>
        <taxon>Agaricomycetes</taxon>
        <taxon>Agaricomycetidae</taxon>
        <taxon>Agaricales</taxon>
        <taxon>Agaricineae</taxon>
        <taxon>Psathyrellaceae</taxon>
        <taxon>Coprinellus</taxon>
    </lineage>
</organism>